<feature type="transmembrane region" description="Helical" evidence="4">
    <location>
        <begin position="139"/>
        <end position="163"/>
    </location>
</feature>
<evidence type="ECO:0000259" key="5">
    <source>
        <dbReference type="PROSITE" id="PS50850"/>
    </source>
</evidence>
<dbReference type="AlphaFoldDB" id="A0AAX2A9G0"/>
<evidence type="ECO:0000313" key="7">
    <source>
        <dbReference type="EMBL" id="RXK10879.1"/>
    </source>
</evidence>
<dbReference type="Gene3D" id="1.20.1250.20">
    <property type="entry name" value="MFS general substrate transporter like domains"/>
    <property type="match status" value="2"/>
</dbReference>
<evidence type="ECO:0000313" key="9">
    <source>
        <dbReference type="Proteomes" id="UP000289193"/>
    </source>
</evidence>
<dbReference type="PANTHER" id="PTHR23537:SF1">
    <property type="entry name" value="SUGAR TRANSPORTER"/>
    <property type="match status" value="1"/>
</dbReference>
<dbReference type="RefSeq" id="WP_114838614.1">
    <property type="nucleotide sequence ID" value="NZ_CP031217.1"/>
</dbReference>
<dbReference type="InterPro" id="IPR020846">
    <property type="entry name" value="MFS_dom"/>
</dbReference>
<feature type="transmembrane region" description="Helical" evidence="4">
    <location>
        <begin position="12"/>
        <end position="33"/>
    </location>
</feature>
<evidence type="ECO:0000256" key="3">
    <source>
        <dbReference type="ARBA" id="ARBA00023136"/>
    </source>
</evidence>
<feature type="transmembrane region" description="Helical" evidence="4">
    <location>
        <begin position="80"/>
        <end position="99"/>
    </location>
</feature>
<evidence type="ECO:0000313" key="8">
    <source>
        <dbReference type="Proteomes" id="UP000253850"/>
    </source>
</evidence>
<feature type="transmembrane region" description="Helical" evidence="4">
    <location>
        <begin position="249"/>
        <end position="269"/>
    </location>
</feature>
<dbReference type="GO" id="GO:0022857">
    <property type="term" value="F:transmembrane transporter activity"/>
    <property type="evidence" value="ECO:0007669"/>
    <property type="project" value="InterPro"/>
</dbReference>
<reference evidence="7 9" key="1">
    <citation type="submission" date="2017-10" db="EMBL/GenBank/DDBJ databases">
        <title>Genomics of the genus Arcobacter.</title>
        <authorList>
            <person name="Perez-Cataluna A."/>
            <person name="Figueras M.J."/>
        </authorList>
    </citation>
    <scope>NUCLEOTIDE SEQUENCE [LARGE SCALE GENOMIC DNA]</scope>
    <source>
        <strain evidence="7 9">CECT 7835</strain>
    </source>
</reference>
<name>A0AAX2A9G0_9BACT</name>
<dbReference type="Pfam" id="PF06779">
    <property type="entry name" value="MFS_4"/>
    <property type="match status" value="1"/>
</dbReference>
<proteinExistence type="predicted"/>
<dbReference type="EMBL" id="CP031217">
    <property type="protein sequence ID" value="AXH11751.1"/>
    <property type="molecule type" value="Genomic_DNA"/>
</dbReference>
<feature type="transmembrane region" description="Helical" evidence="4">
    <location>
        <begin position="301"/>
        <end position="321"/>
    </location>
</feature>
<gene>
    <name evidence="6" type="ORF">ABIV_0738</name>
    <name evidence="7" type="ORF">CRV05_00475</name>
</gene>
<protein>
    <submittedName>
        <fullName evidence="7">MFS transporter</fullName>
    </submittedName>
    <submittedName>
        <fullName evidence="6">Major facilitator superfamily transporter</fullName>
    </submittedName>
</protein>
<feature type="domain" description="Major facilitator superfamily (MFS) profile" evidence="5">
    <location>
        <begin position="13"/>
        <end position="390"/>
    </location>
</feature>
<dbReference type="PROSITE" id="PS50850">
    <property type="entry name" value="MFS"/>
    <property type="match status" value="1"/>
</dbReference>
<dbReference type="PANTHER" id="PTHR23537">
    <property type="match status" value="1"/>
</dbReference>
<feature type="transmembrane region" description="Helical" evidence="4">
    <location>
        <begin position="45"/>
        <end position="71"/>
    </location>
</feature>
<dbReference type="Proteomes" id="UP000289193">
    <property type="component" value="Unassembled WGS sequence"/>
</dbReference>
<dbReference type="GO" id="GO:0005886">
    <property type="term" value="C:plasma membrane"/>
    <property type="evidence" value="ECO:0007669"/>
    <property type="project" value="TreeGrafter"/>
</dbReference>
<evidence type="ECO:0000256" key="1">
    <source>
        <dbReference type="ARBA" id="ARBA00022692"/>
    </source>
</evidence>
<feature type="transmembrane region" description="Helical" evidence="4">
    <location>
        <begin position="333"/>
        <end position="355"/>
    </location>
</feature>
<keyword evidence="2 4" id="KW-1133">Transmembrane helix</keyword>
<feature type="transmembrane region" description="Helical" evidence="4">
    <location>
        <begin position="105"/>
        <end position="127"/>
    </location>
</feature>
<dbReference type="EMBL" id="PDKM01000001">
    <property type="protein sequence ID" value="RXK10879.1"/>
    <property type="molecule type" value="Genomic_DNA"/>
</dbReference>
<dbReference type="KEGG" id="hbv:ABIV_0738"/>
<organism evidence="7 9">
    <name type="scientific">Halarcobacter bivalviorum</name>
    <dbReference type="NCBI Taxonomy" id="663364"/>
    <lineage>
        <taxon>Bacteria</taxon>
        <taxon>Pseudomonadati</taxon>
        <taxon>Campylobacterota</taxon>
        <taxon>Epsilonproteobacteria</taxon>
        <taxon>Campylobacterales</taxon>
        <taxon>Arcobacteraceae</taxon>
        <taxon>Halarcobacter</taxon>
    </lineage>
</organism>
<evidence type="ECO:0000313" key="6">
    <source>
        <dbReference type="EMBL" id="AXH11751.1"/>
    </source>
</evidence>
<dbReference type="InterPro" id="IPR010645">
    <property type="entry name" value="MFS_4"/>
</dbReference>
<keyword evidence="9" id="KW-1185">Reference proteome</keyword>
<feature type="transmembrane region" description="Helical" evidence="4">
    <location>
        <begin position="367"/>
        <end position="385"/>
    </location>
</feature>
<reference evidence="6 8" key="2">
    <citation type="submission" date="2018-07" db="EMBL/GenBank/DDBJ databases">
        <title>Complete genome of the Arcobacter bivalviorum type strain LMG 26154.</title>
        <authorList>
            <person name="Miller W.G."/>
            <person name="Yee E."/>
            <person name="Bono J.L."/>
        </authorList>
    </citation>
    <scope>NUCLEOTIDE SEQUENCE [LARGE SCALE GENOMIC DNA]</scope>
    <source>
        <strain evidence="6 8">LMG 26154</strain>
    </source>
</reference>
<dbReference type="SUPFAM" id="SSF103473">
    <property type="entry name" value="MFS general substrate transporter"/>
    <property type="match status" value="1"/>
</dbReference>
<dbReference type="InterPro" id="IPR036259">
    <property type="entry name" value="MFS_trans_sf"/>
</dbReference>
<keyword evidence="1 4" id="KW-0812">Transmembrane</keyword>
<evidence type="ECO:0000256" key="4">
    <source>
        <dbReference type="SAM" id="Phobius"/>
    </source>
</evidence>
<feature type="transmembrane region" description="Helical" evidence="4">
    <location>
        <begin position="169"/>
        <end position="187"/>
    </location>
</feature>
<keyword evidence="3 4" id="KW-0472">Membrane</keyword>
<feature type="transmembrane region" description="Helical" evidence="4">
    <location>
        <begin position="208"/>
        <end position="229"/>
    </location>
</feature>
<evidence type="ECO:0000256" key="2">
    <source>
        <dbReference type="ARBA" id="ARBA00022989"/>
    </source>
</evidence>
<feature type="transmembrane region" description="Helical" evidence="4">
    <location>
        <begin position="276"/>
        <end position="295"/>
    </location>
</feature>
<sequence length="396" mass="42677">MNINLLDRNSNPAIILAGILALIVGVGVARFVFTSLLPPMLDDFLTITFAGVLASINFVGYLGGSIFAIFIKDINTKVKFFRFGIFLCLATTLVLGISSNETLWAISRVVAGFGAAMALVVGSAIVMTKLKMDNKTKAMGIHFSGIGFSVFVTDIIVRIVFAYEGSWRDAWIVLTIFGFVASMYSMYILSFDKELKQNVVKHKFDKSLFSPFVILLIIAYFTEGVGFVVQGTFLPDIINSLEGLNGYGSFTWTLVGLAGIPSCIIWMTLANKFGSVNIIIIAMLLQVVGILISALTTNVYLNLFSGVLYGGTFVGLVALFMNLGGKLAGSNPVILMGAFTTAYGIGQVGAPLYSVKLIEIYGNYSNALYVTAAIVLAGVMLLFVAKKFATQEQSKI</sequence>
<dbReference type="Proteomes" id="UP000253850">
    <property type="component" value="Chromosome"/>
</dbReference>
<accession>A0AAX2A9G0</accession>